<sequence>MPRTRSQQARPLKNKKKIPSSTEEDTAETNKAKGSIDQDHQPPETETEAKDNIQVLEPNTIKWTPEMDFTANFTSSHHWK</sequence>
<reference evidence="2" key="1">
    <citation type="submission" date="2009-11" db="EMBL/GenBank/DDBJ databases">
        <authorList>
            <consortium name="The Broad Institute Genome Sequencing Platform"/>
            <person name="Ward D."/>
            <person name="Feldgarden M."/>
            <person name="Earl A."/>
            <person name="Young S.K."/>
            <person name="Zeng Q."/>
            <person name="Koehrsen M."/>
            <person name="Alvarado L."/>
            <person name="Berlin A."/>
            <person name="Bochicchio J."/>
            <person name="Borenstein D."/>
            <person name="Chapman S.B."/>
            <person name="Chen Z."/>
            <person name="Engels R."/>
            <person name="Freedman E."/>
            <person name="Gellesch M."/>
            <person name="Goldberg J."/>
            <person name="Griggs A."/>
            <person name="Gujja S."/>
            <person name="Heilman E."/>
            <person name="Heiman D."/>
            <person name="Hepburn T."/>
            <person name="Howarth C."/>
            <person name="Jen D."/>
            <person name="Larson L."/>
            <person name="Lewis B."/>
            <person name="Mehta T."/>
            <person name="Park D."/>
            <person name="Pearson M."/>
            <person name="Roberts A."/>
            <person name="Saif S."/>
            <person name="Shea T."/>
            <person name="Shenoy N."/>
            <person name="Sisk P."/>
            <person name="Stolte C."/>
            <person name="Sykes S."/>
            <person name="Thomson T."/>
            <person name="Walk T."/>
            <person name="White J."/>
            <person name="Yandava C."/>
            <person name="Izard J."/>
            <person name="Baranova O.V."/>
            <person name="Blanton J.M."/>
            <person name="Tanner A.C."/>
            <person name="Dewhirst F.E."/>
            <person name="Haas B."/>
            <person name="Nusbaum C."/>
            <person name="Birren B."/>
        </authorList>
    </citation>
    <scope>NUCLEOTIDE SEQUENCE [LARGE SCALE GENOMIC DNA]</scope>
    <source>
        <strain evidence="2">1-1 BBBD Race 1</strain>
    </source>
</reference>
<evidence type="ECO:0000256" key="1">
    <source>
        <dbReference type="SAM" id="MobiDB-lite"/>
    </source>
</evidence>
<accession>A0A180FYE0</accession>
<dbReference type="AlphaFoldDB" id="A0A180FYE0"/>
<gene>
    <name evidence="2" type="ORF">PTTG_01672</name>
</gene>
<feature type="region of interest" description="Disordered" evidence="1">
    <location>
        <begin position="1"/>
        <end position="59"/>
    </location>
</feature>
<proteinExistence type="predicted"/>
<dbReference type="EMBL" id="ADAS02004361">
    <property type="protein sequence ID" value="OAV85426.1"/>
    <property type="molecule type" value="Genomic_DNA"/>
</dbReference>
<protein>
    <submittedName>
        <fullName evidence="2 3">Uncharacterized protein</fullName>
    </submittedName>
</protein>
<evidence type="ECO:0000313" key="2">
    <source>
        <dbReference type="EMBL" id="OAV85426.1"/>
    </source>
</evidence>
<organism evidence="2">
    <name type="scientific">Puccinia triticina (isolate 1-1 / race 1 (BBBD))</name>
    <name type="common">Brown leaf rust fungus</name>
    <dbReference type="NCBI Taxonomy" id="630390"/>
    <lineage>
        <taxon>Eukaryota</taxon>
        <taxon>Fungi</taxon>
        <taxon>Dikarya</taxon>
        <taxon>Basidiomycota</taxon>
        <taxon>Pucciniomycotina</taxon>
        <taxon>Pucciniomycetes</taxon>
        <taxon>Pucciniales</taxon>
        <taxon>Pucciniaceae</taxon>
        <taxon>Puccinia</taxon>
    </lineage>
</organism>
<keyword evidence="4" id="KW-1185">Reference proteome</keyword>
<dbReference type="EnsemblFungi" id="PTTG_01672-t43_1">
    <property type="protein sequence ID" value="PTTG_01672-t43_1-p1"/>
    <property type="gene ID" value="PTTG_01672"/>
</dbReference>
<evidence type="ECO:0000313" key="4">
    <source>
        <dbReference type="Proteomes" id="UP000005240"/>
    </source>
</evidence>
<reference evidence="3" key="4">
    <citation type="submission" date="2025-05" db="UniProtKB">
        <authorList>
            <consortium name="EnsemblFungi"/>
        </authorList>
    </citation>
    <scope>IDENTIFICATION</scope>
    <source>
        <strain evidence="3">isolate 1-1 / race 1 (BBBD)</strain>
    </source>
</reference>
<name>A0A180FYE0_PUCT1</name>
<evidence type="ECO:0000313" key="3">
    <source>
        <dbReference type="EnsemblFungi" id="PTTG_01672-t43_1-p1"/>
    </source>
</evidence>
<feature type="compositionally biased region" description="Basic and acidic residues" evidence="1">
    <location>
        <begin position="28"/>
        <end position="51"/>
    </location>
</feature>
<feature type="non-terminal residue" evidence="2">
    <location>
        <position position="80"/>
    </location>
</feature>
<reference evidence="2" key="2">
    <citation type="submission" date="2016-05" db="EMBL/GenBank/DDBJ databases">
        <title>Comparative analysis highlights variable genome content of wheat rusts and divergence of the mating loci.</title>
        <authorList>
            <person name="Cuomo C.A."/>
            <person name="Bakkeren G."/>
            <person name="Szabo L."/>
            <person name="Khalil H."/>
            <person name="Joly D."/>
            <person name="Goldberg J."/>
            <person name="Young S."/>
            <person name="Zeng Q."/>
            <person name="Fellers J."/>
        </authorList>
    </citation>
    <scope>NUCLEOTIDE SEQUENCE [LARGE SCALE GENOMIC DNA]</scope>
    <source>
        <strain evidence="2">1-1 BBBD Race 1</strain>
    </source>
</reference>
<reference evidence="3 4" key="3">
    <citation type="journal article" date="2017" name="G3 (Bethesda)">
        <title>Comparative analysis highlights variable genome content of wheat rusts and divergence of the mating loci.</title>
        <authorList>
            <person name="Cuomo C.A."/>
            <person name="Bakkeren G."/>
            <person name="Khalil H.B."/>
            <person name="Panwar V."/>
            <person name="Joly D."/>
            <person name="Linning R."/>
            <person name="Sakthikumar S."/>
            <person name="Song X."/>
            <person name="Adiconis X."/>
            <person name="Fan L."/>
            <person name="Goldberg J.M."/>
            <person name="Levin J.Z."/>
            <person name="Young S."/>
            <person name="Zeng Q."/>
            <person name="Anikster Y."/>
            <person name="Bruce M."/>
            <person name="Wang M."/>
            <person name="Yin C."/>
            <person name="McCallum B."/>
            <person name="Szabo L.J."/>
            <person name="Hulbert S."/>
            <person name="Chen X."/>
            <person name="Fellers J.P."/>
        </authorList>
    </citation>
    <scope>NUCLEOTIDE SEQUENCE</scope>
    <source>
        <strain evidence="4">Isolate 1-1 / race 1 (BBBD)</strain>
        <strain evidence="3">isolate 1-1 / race 1 (BBBD)</strain>
    </source>
</reference>
<dbReference type="VEuPathDB" id="FungiDB:PTTG_01672"/>
<dbReference type="Proteomes" id="UP000005240">
    <property type="component" value="Unassembled WGS sequence"/>
</dbReference>